<keyword evidence="11" id="KW-0133">Cell shape</keyword>
<evidence type="ECO:0000256" key="2">
    <source>
        <dbReference type="ARBA" id="ARBA00003921"/>
    </source>
</evidence>
<comment type="catalytic activity">
    <reaction evidence="16">
        <text>UDP-N-acetyl-alpha-D-muramate + NADP(+) = UDP-N-acetyl-3-O-(1-carboxyvinyl)-alpha-D-glucosamine + NADPH + H(+)</text>
        <dbReference type="Rhea" id="RHEA:12248"/>
        <dbReference type="ChEBI" id="CHEBI:15378"/>
        <dbReference type="ChEBI" id="CHEBI:57783"/>
        <dbReference type="ChEBI" id="CHEBI:58349"/>
        <dbReference type="ChEBI" id="CHEBI:68483"/>
        <dbReference type="ChEBI" id="CHEBI:70757"/>
        <dbReference type="EC" id="1.3.1.98"/>
    </reaction>
</comment>
<evidence type="ECO:0000256" key="13">
    <source>
        <dbReference type="ARBA" id="ARBA00023002"/>
    </source>
</evidence>
<keyword evidence="8" id="KW-0285">Flavoprotein</keyword>
<evidence type="ECO:0000256" key="4">
    <source>
        <dbReference type="ARBA" id="ARBA00004752"/>
    </source>
</evidence>
<dbReference type="InterPro" id="IPR003170">
    <property type="entry name" value="MurB"/>
</dbReference>
<dbReference type="EC" id="1.3.1.98" evidence="5"/>
<evidence type="ECO:0000256" key="1">
    <source>
        <dbReference type="ARBA" id="ARBA00001974"/>
    </source>
</evidence>
<dbReference type="Pfam" id="PF02873">
    <property type="entry name" value="MurB_C"/>
    <property type="match status" value="1"/>
</dbReference>
<dbReference type="GO" id="GO:0008762">
    <property type="term" value="F:UDP-N-acetylmuramate dehydrogenase activity"/>
    <property type="evidence" value="ECO:0007669"/>
    <property type="project" value="UniProtKB-EC"/>
</dbReference>
<evidence type="ECO:0000256" key="7">
    <source>
        <dbReference type="ARBA" id="ARBA00022618"/>
    </source>
</evidence>
<dbReference type="InterPro" id="IPR016169">
    <property type="entry name" value="FAD-bd_PCMH_sub2"/>
</dbReference>
<dbReference type="GO" id="GO:0005829">
    <property type="term" value="C:cytosol"/>
    <property type="evidence" value="ECO:0007669"/>
    <property type="project" value="TreeGrafter"/>
</dbReference>
<dbReference type="InterPro" id="IPR016166">
    <property type="entry name" value="FAD-bd_PCMH"/>
</dbReference>
<dbReference type="InterPro" id="IPR016167">
    <property type="entry name" value="FAD-bd_PCMH_sub1"/>
</dbReference>
<reference evidence="18" key="1">
    <citation type="submission" date="2018-05" db="EMBL/GenBank/DDBJ databases">
        <authorList>
            <person name="Lanie J.A."/>
            <person name="Ng W.-L."/>
            <person name="Kazmierczak K.M."/>
            <person name="Andrzejewski T.M."/>
            <person name="Davidsen T.M."/>
            <person name="Wayne K.J."/>
            <person name="Tettelin H."/>
            <person name="Glass J.I."/>
            <person name="Rusch D."/>
            <person name="Podicherti R."/>
            <person name="Tsui H.-C.T."/>
            <person name="Winkler M.E."/>
        </authorList>
    </citation>
    <scope>NUCLEOTIDE SEQUENCE</scope>
</reference>
<sequence>MFKNYSLKNYNSFRVNHKANFFLKIENNKSLINFLSDKKFKNEKKLIIGGGSNILFTKDYEGVILYSCIKGIHILEENDNHIKVKVGSGENWDDFVKFCVSKNWYGIENLSLIPGSVGAVPIQNIGAYGVEVKDYIYDVNGIDLKNNTKKTYSNKSCDFEYRDSIFKRELKNNFFVTEVTFILNKNKKFTLNYSELKNINSQNLTIQNVRDKIIEIRNSKLPDPKLLANAGSFFKNPVINIKIAKKIKEKYNDFKYYQINESMVKISAAWLIEKSGWKGHKEKNIGVYNKHALVLVNYSSENGKDIKILSKKIKENVLEKFNVTLEKEVNVF</sequence>
<keyword evidence="13" id="KW-0560">Oxidoreductase</keyword>
<comment type="function">
    <text evidence="2">Cell wall formation.</text>
</comment>
<evidence type="ECO:0000256" key="16">
    <source>
        <dbReference type="ARBA" id="ARBA00048914"/>
    </source>
</evidence>
<evidence type="ECO:0000256" key="15">
    <source>
        <dbReference type="ARBA" id="ARBA00023316"/>
    </source>
</evidence>
<dbReference type="InterPro" id="IPR036635">
    <property type="entry name" value="MurB_C_sf"/>
</dbReference>
<dbReference type="Gene3D" id="3.30.43.10">
    <property type="entry name" value="Uridine Diphospho-n-acetylenolpyruvylglucosamine Reductase, domain 2"/>
    <property type="match status" value="1"/>
</dbReference>
<evidence type="ECO:0000256" key="5">
    <source>
        <dbReference type="ARBA" id="ARBA00012518"/>
    </source>
</evidence>
<dbReference type="GO" id="GO:0008360">
    <property type="term" value="P:regulation of cell shape"/>
    <property type="evidence" value="ECO:0007669"/>
    <property type="project" value="UniProtKB-KW"/>
</dbReference>
<dbReference type="InterPro" id="IPR006094">
    <property type="entry name" value="Oxid_FAD_bind_N"/>
</dbReference>
<evidence type="ECO:0000256" key="9">
    <source>
        <dbReference type="ARBA" id="ARBA00022827"/>
    </source>
</evidence>
<dbReference type="PANTHER" id="PTHR21071:SF4">
    <property type="entry name" value="UDP-N-ACETYLENOLPYRUVOYLGLUCOSAMINE REDUCTASE"/>
    <property type="match status" value="1"/>
</dbReference>
<evidence type="ECO:0000256" key="11">
    <source>
        <dbReference type="ARBA" id="ARBA00022960"/>
    </source>
</evidence>
<dbReference type="InterPro" id="IPR036318">
    <property type="entry name" value="FAD-bd_PCMH-like_sf"/>
</dbReference>
<dbReference type="InterPro" id="IPR011601">
    <property type="entry name" value="MurB_C"/>
</dbReference>
<accession>A0A381NYC8</accession>
<comment type="cofactor">
    <cofactor evidence="1">
        <name>FAD</name>
        <dbReference type="ChEBI" id="CHEBI:57692"/>
    </cofactor>
</comment>
<comment type="subcellular location">
    <subcellularLocation>
        <location evidence="3">Cytoplasm</location>
    </subcellularLocation>
</comment>
<dbReference type="PROSITE" id="PS51387">
    <property type="entry name" value="FAD_PCMH"/>
    <property type="match status" value="1"/>
</dbReference>
<dbReference type="UniPathway" id="UPA00219"/>
<dbReference type="EMBL" id="UINC01000621">
    <property type="protein sequence ID" value="SUZ58453.1"/>
    <property type="molecule type" value="Genomic_DNA"/>
</dbReference>
<dbReference type="SUPFAM" id="SSF56176">
    <property type="entry name" value="FAD-binding/transporter-associated domain-like"/>
    <property type="match status" value="1"/>
</dbReference>
<evidence type="ECO:0000256" key="8">
    <source>
        <dbReference type="ARBA" id="ARBA00022630"/>
    </source>
</evidence>
<keyword evidence="6" id="KW-0963">Cytoplasm</keyword>
<evidence type="ECO:0000256" key="6">
    <source>
        <dbReference type="ARBA" id="ARBA00022490"/>
    </source>
</evidence>
<dbReference type="Pfam" id="PF01565">
    <property type="entry name" value="FAD_binding_4"/>
    <property type="match status" value="1"/>
</dbReference>
<dbReference type="PANTHER" id="PTHR21071">
    <property type="entry name" value="UDP-N-ACETYLENOLPYRUVOYLGLUCOSAMINE REDUCTASE"/>
    <property type="match status" value="1"/>
</dbReference>
<evidence type="ECO:0000259" key="17">
    <source>
        <dbReference type="PROSITE" id="PS51387"/>
    </source>
</evidence>
<feature type="domain" description="FAD-binding PCMH-type" evidence="17">
    <location>
        <begin position="14"/>
        <end position="186"/>
    </location>
</feature>
<keyword evidence="7" id="KW-0132">Cell division</keyword>
<evidence type="ECO:0000256" key="12">
    <source>
        <dbReference type="ARBA" id="ARBA00022984"/>
    </source>
</evidence>
<dbReference type="SUPFAM" id="SSF56194">
    <property type="entry name" value="Uridine diphospho-N-Acetylenolpyruvylglucosamine reductase, MurB, C-terminal domain"/>
    <property type="match status" value="1"/>
</dbReference>
<organism evidence="18">
    <name type="scientific">marine metagenome</name>
    <dbReference type="NCBI Taxonomy" id="408172"/>
    <lineage>
        <taxon>unclassified sequences</taxon>
        <taxon>metagenomes</taxon>
        <taxon>ecological metagenomes</taxon>
    </lineage>
</organism>
<name>A0A381NYC8_9ZZZZ</name>
<keyword evidence="10" id="KW-0521">NADP</keyword>
<dbReference type="NCBIfam" id="TIGR00179">
    <property type="entry name" value="murB"/>
    <property type="match status" value="1"/>
</dbReference>
<dbReference type="Gene3D" id="3.30.465.10">
    <property type="match status" value="1"/>
</dbReference>
<dbReference type="NCBIfam" id="NF000755">
    <property type="entry name" value="PRK00046.1"/>
    <property type="match status" value="1"/>
</dbReference>
<dbReference type="AlphaFoldDB" id="A0A381NYC8"/>
<evidence type="ECO:0000313" key="18">
    <source>
        <dbReference type="EMBL" id="SUZ58453.1"/>
    </source>
</evidence>
<dbReference type="HAMAP" id="MF_00037">
    <property type="entry name" value="MurB"/>
    <property type="match status" value="1"/>
</dbReference>
<dbReference type="GO" id="GO:0071949">
    <property type="term" value="F:FAD binding"/>
    <property type="evidence" value="ECO:0007669"/>
    <property type="project" value="InterPro"/>
</dbReference>
<evidence type="ECO:0000256" key="14">
    <source>
        <dbReference type="ARBA" id="ARBA00023306"/>
    </source>
</evidence>
<dbReference type="GO" id="GO:0051301">
    <property type="term" value="P:cell division"/>
    <property type="evidence" value="ECO:0007669"/>
    <property type="project" value="UniProtKB-KW"/>
</dbReference>
<evidence type="ECO:0000256" key="3">
    <source>
        <dbReference type="ARBA" id="ARBA00004496"/>
    </source>
</evidence>
<gene>
    <name evidence="18" type="ORF">METZ01_LOCUS11307</name>
</gene>
<keyword evidence="14" id="KW-0131">Cell cycle</keyword>
<keyword evidence="9" id="KW-0274">FAD</keyword>
<dbReference type="GO" id="GO:0071555">
    <property type="term" value="P:cell wall organization"/>
    <property type="evidence" value="ECO:0007669"/>
    <property type="project" value="UniProtKB-KW"/>
</dbReference>
<protein>
    <recommendedName>
        <fullName evidence="5">UDP-N-acetylmuramate dehydrogenase</fullName>
        <ecNumber evidence="5">1.3.1.98</ecNumber>
    </recommendedName>
</protein>
<keyword evidence="15" id="KW-0961">Cell wall biogenesis/degradation</keyword>
<comment type="pathway">
    <text evidence="4">Cell wall biogenesis; peptidoglycan biosynthesis.</text>
</comment>
<keyword evidence="12" id="KW-0573">Peptidoglycan synthesis</keyword>
<evidence type="ECO:0000256" key="10">
    <source>
        <dbReference type="ARBA" id="ARBA00022857"/>
    </source>
</evidence>
<proteinExistence type="inferred from homology"/>
<dbReference type="GO" id="GO:0009252">
    <property type="term" value="P:peptidoglycan biosynthetic process"/>
    <property type="evidence" value="ECO:0007669"/>
    <property type="project" value="UniProtKB-UniPathway"/>
</dbReference>
<dbReference type="Gene3D" id="3.90.78.10">
    <property type="entry name" value="UDP-N-acetylenolpyruvoylglucosamine reductase, C-terminal domain"/>
    <property type="match status" value="1"/>
</dbReference>